<dbReference type="Pfam" id="PF05225">
    <property type="entry name" value="HTH_psq"/>
    <property type="match status" value="1"/>
</dbReference>
<dbReference type="EMBL" id="BGPR01000024">
    <property type="protein sequence ID" value="GBL80957.1"/>
    <property type="molecule type" value="Genomic_DNA"/>
</dbReference>
<keyword evidence="3" id="KW-1185">Reference proteome</keyword>
<evidence type="ECO:0000313" key="2">
    <source>
        <dbReference type="EMBL" id="GBL80957.1"/>
    </source>
</evidence>
<accession>A0A4Y2AN71</accession>
<comment type="caution">
    <text evidence="2">The sequence shown here is derived from an EMBL/GenBank/DDBJ whole genome shotgun (WGS) entry which is preliminary data.</text>
</comment>
<organism evidence="2 3">
    <name type="scientific">Araneus ventricosus</name>
    <name type="common">Orbweaver spider</name>
    <name type="synonym">Epeira ventricosa</name>
    <dbReference type="NCBI Taxonomy" id="182803"/>
    <lineage>
        <taxon>Eukaryota</taxon>
        <taxon>Metazoa</taxon>
        <taxon>Ecdysozoa</taxon>
        <taxon>Arthropoda</taxon>
        <taxon>Chelicerata</taxon>
        <taxon>Arachnida</taxon>
        <taxon>Araneae</taxon>
        <taxon>Araneomorphae</taxon>
        <taxon>Entelegynae</taxon>
        <taxon>Araneoidea</taxon>
        <taxon>Araneidae</taxon>
        <taxon>Araneus</taxon>
    </lineage>
</organism>
<dbReference type="Proteomes" id="UP000499080">
    <property type="component" value="Unassembled WGS sequence"/>
</dbReference>
<reference evidence="2 3" key="1">
    <citation type="journal article" date="2019" name="Sci. Rep.">
        <title>Orb-weaving spider Araneus ventricosus genome elucidates the spidroin gene catalogue.</title>
        <authorList>
            <person name="Kono N."/>
            <person name="Nakamura H."/>
            <person name="Ohtoshi R."/>
            <person name="Moran D.A.P."/>
            <person name="Shinohara A."/>
            <person name="Yoshida Y."/>
            <person name="Fujiwara M."/>
            <person name="Mori M."/>
            <person name="Tomita M."/>
            <person name="Arakawa K."/>
        </authorList>
    </citation>
    <scope>NUCLEOTIDE SEQUENCE [LARGE SCALE GENOMIC DNA]</scope>
</reference>
<dbReference type="AlphaFoldDB" id="A0A4Y2AN71"/>
<dbReference type="GO" id="GO:0003677">
    <property type="term" value="F:DNA binding"/>
    <property type="evidence" value="ECO:0007669"/>
    <property type="project" value="InterPro"/>
</dbReference>
<protein>
    <recommendedName>
        <fullName evidence="1">HTH psq-type domain-containing protein</fullName>
    </recommendedName>
</protein>
<sequence length="161" mass="18156">MRNKTYVSTTPQETFLEVAAVVRTGCSLRKAAGKYGINFRTLHRYCTEVKIDSHDCDKTSHSSEPGIELAFIEFEGKRNNHYTGRGHTRWDRWLIKSFPMSIFAGMVPETVCAEMLSWTCLTNLVGEVVHKKLSCGKPCSNGFRNGLRGIAFADLSFKPCR</sequence>
<dbReference type="InterPro" id="IPR007889">
    <property type="entry name" value="HTH_Psq"/>
</dbReference>
<name>A0A4Y2AN71_ARAVE</name>
<proteinExistence type="predicted"/>
<feature type="domain" description="HTH psq-type" evidence="1">
    <location>
        <begin position="19"/>
        <end position="48"/>
    </location>
</feature>
<evidence type="ECO:0000259" key="1">
    <source>
        <dbReference type="Pfam" id="PF05225"/>
    </source>
</evidence>
<gene>
    <name evidence="2" type="ORF">AVEN_83053_1</name>
</gene>
<evidence type="ECO:0000313" key="3">
    <source>
        <dbReference type="Proteomes" id="UP000499080"/>
    </source>
</evidence>